<feature type="transmembrane region" description="Helical" evidence="10">
    <location>
        <begin position="399"/>
        <end position="419"/>
    </location>
</feature>
<organism evidence="12 13">
    <name type="scientific">Ceraceosorus bombacis</name>
    <dbReference type="NCBI Taxonomy" id="401625"/>
    <lineage>
        <taxon>Eukaryota</taxon>
        <taxon>Fungi</taxon>
        <taxon>Dikarya</taxon>
        <taxon>Basidiomycota</taxon>
        <taxon>Ustilaginomycotina</taxon>
        <taxon>Exobasidiomycetes</taxon>
        <taxon>Ceraceosorales</taxon>
        <taxon>Ceraceosoraceae</taxon>
        <taxon>Ceraceosorus</taxon>
    </lineage>
</organism>
<evidence type="ECO:0000256" key="5">
    <source>
        <dbReference type="ARBA" id="ARBA00022692"/>
    </source>
</evidence>
<dbReference type="InterPro" id="IPR005599">
    <property type="entry name" value="GPI_mannosylTrfase"/>
</dbReference>
<keyword evidence="13" id="KW-1185">Reference proteome</keyword>
<dbReference type="GO" id="GO:0000026">
    <property type="term" value="F:alpha-1,2-mannosyltransferase activity"/>
    <property type="evidence" value="ECO:0007669"/>
    <property type="project" value="TreeGrafter"/>
</dbReference>
<keyword evidence="8 10" id="KW-0472">Membrane</keyword>
<dbReference type="GO" id="GO:0006506">
    <property type="term" value="P:GPI anchor biosynthetic process"/>
    <property type="evidence" value="ECO:0007669"/>
    <property type="project" value="TreeGrafter"/>
</dbReference>
<keyword evidence="6 10" id="KW-0256">Endoplasmic reticulum</keyword>
<comment type="function">
    <text evidence="9">Mannosyltransferase involved in glycosylphosphatidylinositol-anchor biosynthesis. Transfers the third mannose to Man2-GlcN-acyl-PI during GPI precursor assembly.</text>
</comment>
<accession>A0A0P1BSN4</accession>
<comment type="caution">
    <text evidence="10">Lacks conserved residue(s) required for the propagation of feature annotation.</text>
</comment>
<comment type="subcellular location">
    <subcellularLocation>
        <location evidence="1 10">Endoplasmic reticulum membrane</location>
        <topology evidence="1 10">Multi-pass membrane protein</topology>
    </subcellularLocation>
</comment>
<protein>
    <recommendedName>
        <fullName evidence="10">Mannosyltransferase</fullName>
        <ecNumber evidence="10">2.4.1.-</ecNumber>
    </recommendedName>
</protein>
<evidence type="ECO:0000256" key="7">
    <source>
        <dbReference type="ARBA" id="ARBA00022989"/>
    </source>
</evidence>
<dbReference type="EMBL" id="CCYA01000277">
    <property type="protein sequence ID" value="CEH19187.1"/>
    <property type="molecule type" value="Genomic_DNA"/>
</dbReference>
<feature type="transmembrane region" description="Helical" evidence="10">
    <location>
        <begin position="331"/>
        <end position="355"/>
    </location>
</feature>
<dbReference type="EC" id="2.4.1.-" evidence="10"/>
<sequence length="795" mass="86811">MTSTNGRTLDTNALRWRGESRLVARPSQESTWTLSTSKSSGTDVTSMTSVVPSEGGMGGGGQEFVQVPPHPIPTPAPPQPQSANSTASHISVFLFLLAFRLLNALLVRTFFQPDEHYQATEVAHHAVFGYGWRTWEWMRDEARGGEIRGFLHPAIFAALMWIVRLLRIDAPIILATAPRLLQAVFAACSDLSVYKLSDRLVGSQAGWMTLHCLLFNTWLLYTSCRTFSNTLEAQMISMALLNWPLSLPASSEEMLPNASATEPIDQSVLDTLNRSIISSRKLSLALFFAALSIAVRPTAIVVWSFLGIKLICDQVASARRCSTTLGALQSVFSLAVIVVCVPTILIPSFSFFTLLDSIYYGRFIFVPYEFMKRNVGSAGVSVFYGSSPWHFYLSSVLPLLGLTTLPYMLRGLYMALMCSTQRTPTPAGMSATAINGARDVAALKTLAFLTVWSIFTYSLLGHKEQRFLQPIAAITLPIFGGLALSSPRGGMPHTYVATVEPQLQPEAPAPAPAPAPAALAGAPCIVSQAVGHLSLFSKQLWTSFASLKRTHQWAQIALLAHLIPSIYLLRYHCVAQEQLPRRISQLADKESFKSIALLMPCHSTPWQSVMHRQDLSISFALGSDSGEGKGGRAWALTCEPPPIGADSSSYVDQSDVFYADPLAYLQNRFPASVDARFQPSAIGAAESAAFMPLWEALQLRRSADTPQGVRVSVRVDKSASPLHTWPSHLAVFSNLLTVASPTSARSGRPSAPTDTVGAYLEALGYVELERRFNSLFHDDHRRSGDVVILQWQGSS</sequence>
<evidence type="ECO:0000313" key="13">
    <source>
        <dbReference type="Proteomes" id="UP000054845"/>
    </source>
</evidence>
<dbReference type="GO" id="GO:0005789">
    <property type="term" value="C:endoplasmic reticulum membrane"/>
    <property type="evidence" value="ECO:0007669"/>
    <property type="project" value="UniProtKB-SubCell"/>
</dbReference>
<comment type="similarity">
    <text evidence="2">Belongs to the glycosyltransferase 22 family. PIGB subfamily.</text>
</comment>
<proteinExistence type="inferred from homology"/>
<keyword evidence="7 10" id="KW-1133">Transmembrane helix</keyword>
<evidence type="ECO:0000256" key="1">
    <source>
        <dbReference type="ARBA" id="ARBA00004477"/>
    </source>
</evidence>
<evidence type="ECO:0000256" key="10">
    <source>
        <dbReference type="RuleBase" id="RU363075"/>
    </source>
</evidence>
<dbReference type="Proteomes" id="UP000054845">
    <property type="component" value="Unassembled WGS sequence"/>
</dbReference>
<feature type="transmembrane region" description="Helical" evidence="10">
    <location>
        <begin position="284"/>
        <end position="311"/>
    </location>
</feature>
<dbReference type="OrthoDB" id="416834at2759"/>
<evidence type="ECO:0000256" key="2">
    <source>
        <dbReference type="ARBA" id="ARBA00006065"/>
    </source>
</evidence>
<reference evidence="12 13" key="1">
    <citation type="submission" date="2014-09" db="EMBL/GenBank/DDBJ databases">
        <authorList>
            <person name="Magalhaes I.L.F."/>
            <person name="Oliveira U."/>
            <person name="Santos F.R."/>
            <person name="Vidigal T.H.D.A."/>
            <person name="Brescovit A.D."/>
            <person name="Santos A.J."/>
        </authorList>
    </citation>
    <scope>NUCLEOTIDE SEQUENCE [LARGE SCALE GENOMIC DNA]</scope>
</reference>
<evidence type="ECO:0000256" key="11">
    <source>
        <dbReference type="SAM" id="MobiDB-lite"/>
    </source>
</evidence>
<evidence type="ECO:0000256" key="4">
    <source>
        <dbReference type="ARBA" id="ARBA00022679"/>
    </source>
</evidence>
<keyword evidence="5 10" id="KW-0812">Transmembrane</keyword>
<feature type="transmembrane region" description="Helical" evidence="10">
    <location>
        <begin position="440"/>
        <end position="460"/>
    </location>
</feature>
<dbReference type="STRING" id="401625.A0A0P1BSN4"/>
<keyword evidence="4 12" id="KW-0808">Transferase</keyword>
<dbReference type="AlphaFoldDB" id="A0A0P1BSN4"/>
<feature type="region of interest" description="Disordered" evidence="11">
    <location>
        <begin position="27"/>
        <end position="47"/>
    </location>
</feature>
<keyword evidence="3 10" id="KW-0328">Glycosyltransferase</keyword>
<evidence type="ECO:0000256" key="9">
    <source>
        <dbReference type="ARBA" id="ARBA00024708"/>
    </source>
</evidence>
<evidence type="ECO:0000256" key="6">
    <source>
        <dbReference type="ARBA" id="ARBA00022824"/>
    </source>
</evidence>
<dbReference type="Pfam" id="PF03901">
    <property type="entry name" value="Glyco_transf_22"/>
    <property type="match status" value="1"/>
</dbReference>
<dbReference type="PANTHER" id="PTHR22760">
    <property type="entry name" value="GLYCOSYLTRANSFERASE"/>
    <property type="match status" value="1"/>
</dbReference>
<evidence type="ECO:0000313" key="12">
    <source>
        <dbReference type="EMBL" id="CEH19187.1"/>
    </source>
</evidence>
<name>A0A0P1BSN4_9BASI</name>
<evidence type="ECO:0000256" key="8">
    <source>
        <dbReference type="ARBA" id="ARBA00023136"/>
    </source>
</evidence>
<dbReference type="PANTHER" id="PTHR22760:SF4">
    <property type="entry name" value="GPI MANNOSYLTRANSFERASE 3"/>
    <property type="match status" value="1"/>
</dbReference>
<evidence type="ECO:0000256" key="3">
    <source>
        <dbReference type="ARBA" id="ARBA00022676"/>
    </source>
</evidence>